<dbReference type="Proteomes" id="UP000519126">
    <property type="component" value="Unassembled WGS sequence"/>
</dbReference>
<accession>A0A7X9U782</accession>
<dbReference type="EMBL" id="JABBCX010000004">
    <property type="protein sequence ID" value="NMF48829.1"/>
    <property type="molecule type" value="Genomic_DNA"/>
</dbReference>
<dbReference type="RefSeq" id="WP_170071989.1">
    <property type="nucleotide sequence ID" value="NZ_JABBCX010000004.1"/>
</dbReference>
<sequence length="102" mass="11880">MEVDYLNYSLQELHEAWMTIDDYAYPERAIKVYQLLKNAEAKATEDNSSSASFTWVASVLRNFSRPRLYDPSFSDILLEESSATMKEQRVIKLIAKRESIDH</sequence>
<comment type="caution">
    <text evidence="1">The sequence shown here is derived from an EMBL/GenBank/DDBJ whole genome shotgun (WGS) entry which is preliminary data.</text>
</comment>
<evidence type="ECO:0000313" key="2">
    <source>
        <dbReference type="Proteomes" id="UP000519126"/>
    </source>
</evidence>
<dbReference type="AlphaFoldDB" id="A0A7X9U782"/>
<reference evidence="1 2" key="1">
    <citation type="submission" date="2020-04" db="EMBL/GenBank/DDBJ databases">
        <title>Genome Sequencing and Assembley of Pseudoalteromonas artica.</title>
        <authorList>
            <person name="Akerly B."/>
            <person name="Cook G."/>
        </authorList>
    </citation>
    <scope>NUCLEOTIDE SEQUENCE [LARGE SCALE GENOMIC DNA]</scope>
    <source>
        <strain evidence="1 2">NEC-BIFX-0059</strain>
    </source>
</reference>
<evidence type="ECO:0000313" key="1">
    <source>
        <dbReference type="EMBL" id="NMF48829.1"/>
    </source>
</evidence>
<gene>
    <name evidence="1" type="ORF">HHL01_11665</name>
</gene>
<organism evidence="1 2">
    <name type="scientific">Pseudoalteromonas arctica</name>
    <dbReference type="NCBI Taxonomy" id="394751"/>
    <lineage>
        <taxon>Bacteria</taxon>
        <taxon>Pseudomonadati</taxon>
        <taxon>Pseudomonadota</taxon>
        <taxon>Gammaproteobacteria</taxon>
        <taxon>Alteromonadales</taxon>
        <taxon>Pseudoalteromonadaceae</taxon>
        <taxon>Pseudoalteromonas</taxon>
    </lineage>
</organism>
<proteinExistence type="predicted"/>
<protein>
    <submittedName>
        <fullName evidence="1">Uncharacterized protein</fullName>
    </submittedName>
</protein>
<name>A0A7X9U782_9GAMM</name>